<organism evidence="2 3">
    <name type="scientific">Ornatilinea apprima</name>
    <dbReference type="NCBI Taxonomy" id="1134406"/>
    <lineage>
        <taxon>Bacteria</taxon>
        <taxon>Bacillati</taxon>
        <taxon>Chloroflexota</taxon>
        <taxon>Anaerolineae</taxon>
        <taxon>Anaerolineales</taxon>
        <taxon>Anaerolineaceae</taxon>
        <taxon>Ornatilinea</taxon>
    </lineage>
</organism>
<keyword evidence="1" id="KW-1133">Transmembrane helix</keyword>
<keyword evidence="1" id="KW-0812">Transmembrane</keyword>
<sequence>MNVRLTQQFEIAFWDLVTQSLSQSRLVRYFVYHFYHLFHQQPPEKLILTFAWVGAAGFFTGAVLGALLILLQWGMK</sequence>
<dbReference type="RefSeq" id="WP_075062474.1">
    <property type="nucleotide sequence ID" value="NZ_LGCL01000021.1"/>
</dbReference>
<keyword evidence="3" id="KW-1185">Reference proteome</keyword>
<dbReference type="AlphaFoldDB" id="A0A0P6XC50"/>
<proteinExistence type="predicted"/>
<reference evidence="2 3" key="1">
    <citation type="submission" date="2015-07" db="EMBL/GenBank/DDBJ databases">
        <title>Genome sequence of Ornatilinea apprima DSM 23815.</title>
        <authorList>
            <person name="Hemp J."/>
            <person name="Ward L.M."/>
            <person name="Pace L.A."/>
            <person name="Fischer W.W."/>
        </authorList>
    </citation>
    <scope>NUCLEOTIDE SEQUENCE [LARGE SCALE GENOMIC DNA]</scope>
    <source>
        <strain evidence="2 3">P3M-1</strain>
    </source>
</reference>
<keyword evidence="1" id="KW-0472">Membrane</keyword>
<evidence type="ECO:0000313" key="3">
    <source>
        <dbReference type="Proteomes" id="UP000050417"/>
    </source>
</evidence>
<dbReference type="Proteomes" id="UP000050417">
    <property type="component" value="Unassembled WGS sequence"/>
</dbReference>
<name>A0A0P6XC50_9CHLR</name>
<gene>
    <name evidence="2" type="ORF">ADN00_08045</name>
</gene>
<dbReference type="EMBL" id="LGCL01000021">
    <property type="protein sequence ID" value="KPL77828.1"/>
    <property type="molecule type" value="Genomic_DNA"/>
</dbReference>
<protein>
    <submittedName>
        <fullName evidence="2">Uncharacterized protein</fullName>
    </submittedName>
</protein>
<dbReference type="OrthoDB" id="9977582at2"/>
<dbReference type="STRING" id="1134406.ADN00_08045"/>
<evidence type="ECO:0000313" key="2">
    <source>
        <dbReference type="EMBL" id="KPL77828.1"/>
    </source>
</evidence>
<feature type="transmembrane region" description="Helical" evidence="1">
    <location>
        <begin position="46"/>
        <end position="71"/>
    </location>
</feature>
<comment type="caution">
    <text evidence="2">The sequence shown here is derived from an EMBL/GenBank/DDBJ whole genome shotgun (WGS) entry which is preliminary data.</text>
</comment>
<evidence type="ECO:0000256" key="1">
    <source>
        <dbReference type="SAM" id="Phobius"/>
    </source>
</evidence>
<accession>A0A0P6XC50</accession>